<dbReference type="PROSITE" id="PS50003">
    <property type="entry name" value="PH_DOMAIN"/>
    <property type="match status" value="1"/>
</dbReference>
<dbReference type="OMA" id="VPTMAMQ"/>
<evidence type="ECO:0000256" key="5">
    <source>
        <dbReference type="PROSITE-ProRule" id="PRU00192"/>
    </source>
</evidence>
<protein>
    <submittedName>
        <fullName evidence="10">Uncharacterized protein</fullName>
    </submittedName>
</protein>
<sequence length="1203" mass="131398">MSAPLAVPEDLSQNRGRLLRLAETIKTKKKSASHRVVNLKNDPGYSPNIEHLVFGTYRSVASPPKYNKGLSPGSLGGPTSSRAKGDPGGLNQCAECASIQCDPRTCACNNQLAAPSVRHGAVRNESNSSLRAPSSDVQTNGFHNDRILGGRTGISDIYGTKDGSRNSYGNDCPESYNDGAISNGCDFKGSNDGGGHPDGERRRPLTLADQVFLSPLLRNPNSTDPTGILSPPGMFKDNDPTTAIEAAVNRWVGADSRESAELLNQLANIAESQLVRKPPLPASLGPLSGNGALASLPSGLTWNSPCEEPASTLNKSVQIGKPQTPVRSKPIETLRTPPSTIIDSNTGAHDDYGFVAMYAAGKQGNPAPPGTIGSCRVPMSDPVELNRARSIPEITGIAGGVFHSGPSGASGSSAGSNSRVLNSVLIGIVDEPGLTGASGGRPRSMHEHLFNSTSVQNTAHSLPGLYSGRYDYPSGGTSGAMDLTQLSHLQEPTSHSCNSSPQKILNKFSKTFSLRRNKKKPIEKGYSLESDVPRAISAIRSANSTAGFNGVSNSDKQPTGDNCSDGNGTTPMSPQGLVLQSNNGIAHAGGGRVEHSPSLSKDSGIHLNSNSTEETTSSKSGSEDGNNSFNPRRSRALQRTSRRQLRRSQSQPCEINTSSEAEDDDLTVCAGPWPGAGAVVCEPSGSDQTVAYVEALWDHITLDPEELAFRAGEVIRVSDRSDRDWWWGALGTNEQRTGWFPANFVRLRVNQENKDRVHGALQSSTGLHEMNRIRTKVVQELITTEQDFVQHLRDIVEGYLLRCRSRPAMFTAEQVGTIFGNVEQLYVFQKSFLTKLASCVNPQQPHASCIGDCFLRFRKEFSIYSEYCNNHPLAMAELEQLYRQAEYAHFFENCRRSRGGMSDISLDGFLLTPVQRICKYPLQLAELLKYTPPGHPDRAQVSLALESMRGVAHMVNERKRRMESLETLEVWQRAVLNWEGPELIETSSLLIHSADVTRYTLNGQAGGGSAGGNDALQSYSKEVVTMWLFDNVIIYCRREFIRSSLSYRGRIYTSALTLVNISDGKEPNFGITVKNAFKLYCASTEKWFLFSCRSLKDKTRWLASFERERDIVRKDKELGYTITENTRKLTRLSILHKARPQVQGRRTHRPDVAITEALDVEEGKLPPLKDRSGSLPSHFAPDFGKEKKWYHFGSSKKTAKKRV</sequence>
<keyword evidence="3" id="KW-0963">Cytoplasm</keyword>
<dbReference type="RefSeq" id="XP_022645758.1">
    <property type="nucleotide sequence ID" value="XM_022790023.1"/>
</dbReference>
<dbReference type="AlphaFoldDB" id="A0A7M7JFT5"/>
<feature type="region of interest" description="Disordered" evidence="6">
    <location>
        <begin position="121"/>
        <end position="170"/>
    </location>
</feature>
<organism evidence="10 11">
    <name type="scientific">Varroa destructor</name>
    <name type="common">Honeybee mite</name>
    <dbReference type="NCBI Taxonomy" id="109461"/>
    <lineage>
        <taxon>Eukaryota</taxon>
        <taxon>Metazoa</taxon>
        <taxon>Ecdysozoa</taxon>
        <taxon>Arthropoda</taxon>
        <taxon>Chelicerata</taxon>
        <taxon>Arachnida</taxon>
        <taxon>Acari</taxon>
        <taxon>Parasitiformes</taxon>
        <taxon>Mesostigmata</taxon>
        <taxon>Gamasina</taxon>
        <taxon>Dermanyssoidea</taxon>
        <taxon>Varroidae</taxon>
        <taxon>Varroa</taxon>
    </lineage>
</organism>
<dbReference type="SUPFAM" id="SSF48065">
    <property type="entry name" value="DBL homology domain (DH-domain)"/>
    <property type="match status" value="1"/>
</dbReference>
<feature type="compositionally biased region" description="Low complexity" evidence="6">
    <location>
        <begin position="609"/>
        <end position="620"/>
    </location>
</feature>
<dbReference type="InParanoid" id="A0A7M7JFT5"/>
<dbReference type="RefSeq" id="XP_022645778.1">
    <property type="nucleotide sequence ID" value="XM_022790043.1"/>
</dbReference>
<dbReference type="CDD" id="cd11828">
    <property type="entry name" value="SH3_ARHGEF9_like"/>
    <property type="match status" value="1"/>
</dbReference>
<evidence type="ECO:0000259" key="8">
    <source>
        <dbReference type="PROSITE" id="PS50003"/>
    </source>
</evidence>
<dbReference type="Pfam" id="PF14604">
    <property type="entry name" value="SH3_9"/>
    <property type="match status" value="1"/>
</dbReference>
<feature type="region of interest" description="Disordered" evidence="6">
    <location>
        <begin position="68"/>
        <end position="87"/>
    </location>
</feature>
<dbReference type="EnsemblMetazoa" id="XM_022790013">
    <property type="protein sequence ID" value="XP_022645748"/>
    <property type="gene ID" value="LOC111243831"/>
</dbReference>
<dbReference type="RefSeq" id="XP_022645800.1">
    <property type="nucleotide sequence ID" value="XM_022790065.1"/>
</dbReference>
<dbReference type="PROSITE" id="PS50010">
    <property type="entry name" value="DH_2"/>
    <property type="match status" value="1"/>
</dbReference>
<dbReference type="SMART" id="SM00325">
    <property type="entry name" value="RhoGEF"/>
    <property type="match status" value="1"/>
</dbReference>
<dbReference type="EnsemblMetazoa" id="XM_022790065">
    <property type="protein sequence ID" value="XP_022645800"/>
    <property type="gene ID" value="LOC111243831"/>
</dbReference>
<dbReference type="EnsemblMetazoa" id="XM_022790023">
    <property type="protein sequence ID" value="XP_022645758"/>
    <property type="gene ID" value="LOC111243831"/>
</dbReference>
<dbReference type="EnsemblMetazoa" id="XM_022790005">
    <property type="protein sequence ID" value="XP_022645740"/>
    <property type="gene ID" value="LOC111243831"/>
</dbReference>
<dbReference type="GO" id="GO:0005737">
    <property type="term" value="C:cytoplasm"/>
    <property type="evidence" value="ECO:0007669"/>
    <property type="project" value="UniProtKB-SubCell"/>
</dbReference>
<dbReference type="EnsemblMetazoa" id="XM_022790043">
    <property type="protein sequence ID" value="XP_022645778"/>
    <property type="gene ID" value="LOC111243831"/>
</dbReference>
<comment type="subcellular location">
    <subcellularLocation>
        <location evidence="1">Cytoplasm</location>
    </subcellularLocation>
</comment>
<dbReference type="InterPro" id="IPR001452">
    <property type="entry name" value="SH3_domain"/>
</dbReference>
<dbReference type="Pfam" id="PF22697">
    <property type="entry name" value="SOS1_NGEF_PH"/>
    <property type="match status" value="1"/>
</dbReference>
<dbReference type="CDD" id="cd00160">
    <property type="entry name" value="RhoGEF"/>
    <property type="match status" value="1"/>
</dbReference>
<evidence type="ECO:0000256" key="3">
    <source>
        <dbReference type="ARBA" id="ARBA00022490"/>
    </source>
</evidence>
<dbReference type="InterPro" id="IPR055251">
    <property type="entry name" value="SOS1_NGEF_PH"/>
</dbReference>
<dbReference type="PROSITE" id="PS00741">
    <property type="entry name" value="DH_1"/>
    <property type="match status" value="1"/>
</dbReference>
<dbReference type="EnsemblMetazoa" id="XM_022790033">
    <property type="protein sequence ID" value="XP_022645768"/>
    <property type="gene ID" value="LOC111243831"/>
</dbReference>
<dbReference type="GO" id="GO:0005085">
    <property type="term" value="F:guanyl-nucleotide exchange factor activity"/>
    <property type="evidence" value="ECO:0007669"/>
    <property type="project" value="UniProtKB-KW"/>
</dbReference>
<feature type="region of interest" description="Disordered" evidence="6">
    <location>
        <begin position="545"/>
        <end position="665"/>
    </location>
</feature>
<dbReference type="GeneID" id="111243831"/>
<dbReference type="InterPro" id="IPR000219">
    <property type="entry name" value="DH_dom"/>
</dbReference>
<name>A0A7M7JFT5_VARDE</name>
<dbReference type="RefSeq" id="XP_022645794.1">
    <property type="nucleotide sequence ID" value="XM_022790059.1"/>
</dbReference>
<dbReference type="Pfam" id="PF00621">
    <property type="entry name" value="RhoGEF"/>
    <property type="match status" value="1"/>
</dbReference>
<dbReference type="InterPro" id="IPR036028">
    <property type="entry name" value="SH3-like_dom_sf"/>
</dbReference>
<dbReference type="RefSeq" id="XP_022645748.1">
    <property type="nucleotide sequence ID" value="XM_022790013.1"/>
</dbReference>
<dbReference type="RefSeq" id="XP_022645787.1">
    <property type="nucleotide sequence ID" value="XM_022790052.1"/>
</dbReference>
<evidence type="ECO:0000313" key="11">
    <source>
        <dbReference type="Proteomes" id="UP000594260"/>
    </source>
</evidence>
<dbReference type="CDD" id="cd01224">
    <property type="entry name" value="PH_Collybistin_ASEF"/>
    <property type="match status" value="1"/>
</dbReference>
<dbReference type="InterPro" id="IPR001331">
    <property type="entry name" value="GDS_CDC24_CS"/>
</dbReference>
<feature type="compositionally biased region" description="Polar residues" evidence="6">
    <location>
        <begin position="336"/>
        <end position="346"/>
    </location>
</feature>
<dbReference type="RefSeq" id="XP_022645740.1">
    <property type="nucleotide sequence ID" value="XM_022790005.1"/>
</dbReference>
<evidence type="ECO:0000256" key="1">
    <source>
        <dbReference type="ARBA" id="ARBA00004496"/>
    </source>
</evidence>
<feature type="region of interest" description="Disordered" evidence="6">
    <location>
        <begin position="306"/>
        <end position="346"/>
    </location>
</feature>
<feature type="domain" description="SH3" evidence="7">
    <location>
        <begin position="688"/>
        <end position="750"/>
    </location>
</feature>
<keyword evidence="4" id="KW-0344">Guanine-nucleotide releasing factor</keyword>
<dbReference type="GO" id="GO:0035556">
    <property type="term" value="P:intracellular signal transduction"/>
    <property type="evidence" value="ECO:0007669"/>
    <property type="project" value="InterPro"/>
</dbReference>
<feature type="compositionally biased region" description="Polar residues" evidence="6">
    <location>
        <begin position="124"/>
        <end position="142"/>
    </location>
</feature>
<keyword evidence="2 5" id="KW-0728">SH3 domain</keyword>
<dbReference type="EnsemblMetazoa" id="XM_022790052">
    <property type="protein sequence ID" value="XP_022645787"/>
    <property type="gene ID" value="LOC111243831"/>
</dbReference>
<evidence type="ECO:0000259" key="9">
    <source>
        <dbReference type="PROSITE" id="PS50010"/>
    </source>
</evidence>
<evidence type="ECO:0000259" key="7">
    <source>
        <dbReference type="PROSITE" id="PS50002"/>
    </source>
</evidence>
<dbReference type="SUPFAM" id="SSF50729">
    <property type="entry name" value="PH domain-like"/>
    <property type="match status" value="1"/>
</dbReference>
<dbReference type="EnsemblMetazoa" id="XM_022790059">
    <property type="protein sequence ID" value="XP_022645794"/>
    <property type="gene ID" value="LOC111243831"/>
</dbReference>
<dbReference type="PANTHER" id="PTHR47544:SF3">
    <property type="entry name" value="RHO GUANINE NUCLEOTIDE EXCHANGE FACTOR 4 ISOFORM X1"/>
    <property type="match status" value="1"/>
</dbReference>
<dbReference type="SUPFAM" id="SSF50044">
    <property type="entry name" value="SH3-domain"/>
    <property type="match status" value="1"/>
</dbReference>
<dbReference type="SMART" id="SM00326">
    <property type="entry name" value="SH3"/>
    <property type="match status" value="1"/>
</dbReference>
<dbReference type="RefSeq" id="XP_022645768.1">
    <property type="nucleotide sequence ID" value="XM_022790033.1"/>
</dbReference>
<feature type="domain" description="PH" evidence="8">
    <location>
        <begin position="1028"/>
        <end position="1110"/>
    </location>
</feature>
<evidence type="ECO:0000256" key="4">
    <source>
        <dbReference type="ARBA" id="ARBA00022658"/>
    </source>
</evidence>
<evidence type="ECO:0000313" key="10">
    <source>
        <dbReference type="EnsemblMetazoa" id="XP_022645740"/>
    </source>
</evidence>
<accession>A0A7M7JFT5</accession>
<dbReference type="Gene3D" id="1.20.900.10">
    <property type="entry name" value="Dbl homology (DH) domain"/>
    <property type="match status" value="1"/>
</dbReference>
<proteinExistence type="predicted"/>
<dbReference type="PROSITE" id="PS50002">
    <property type="entry name" value="SH3"/>
    <property type="match status" value="1"/>
</dbReference>
<feature type="compositionally biased region" description="Polar residues" evidence="6">
    <location>
        <begin position="545"/>
        <end position="584"/>
    </location>
</feature>
<dbReference type="OrthoDB" id="660555at2759"/>
<feature type="domain" description="DH" evidence="9">
    <location>
        <begin position="773"/>
        <end position="958"/>
    </location>
</feature>
<keyword evidence="11" id="KW-1185">Reference proteome</keyword>
<dbReference type="InterPro" id="IPR011993">
    <property type="entry name" value="PH-like_dom_sf"/>
</dbReference>
<dbReference type="Gene3D" id="2.30.30.40">
    <property type="entry name" value="SH3 Domains"/>
    <property type="match status" value="1"/>
</dbReference>
<feature type="compositionally biased region" description="Low complexity" evidence="6">
    <location>
        <begin position="69"/>
        <end position="81"/>
    </location>
</feature>
<dbReference type="PANTHER" id="PTHR47544">
    <property type="entry name" value="RHO GUANINE NUCLEOTIDE EXCHANGE FACTOR 4"/>
    <property type="match status" value="1"/>
</dbReference>
<feature type="compositionally biased region" description="Basic residues" evidence="6">
    <location>
        <begin position="632"/>
        <end position="646"/>
    </location>
</feature>
<dbReference type="KEGG" id="vde:111243831"/>
<dbReference type="SMART" id="SM00233">
    <property type="entry name" value="PH"/>
    <property type="match status" value="1"/>
</dbReference>
<dbReference type="Gene3D" id="2.30.29.30">
    <property type="entry name" value="Pleckstrin-homology domain (PH domain)/Phosphotyrosine-binding domain (PTB)"/>
    <property type="match status" value="1"/>
</dbReference>
<reference evidence="10" key="1">
    <citation type="submission" date="2021-01" db="UniProtKB">
        <authorList>
            <consortium name="EnsemblMetazoa"/>
        </authorList>
    </citation>
    <scope>IDENTIFICATION</scope>
</reference>
<evidence type="ECO:0000256" key="6">
    <source>
        <dbReference type="SAM" id="MobiDB-lite"/>
    </source>
</evidence>
<dbReference type="InterPro" id="IPR001849">
    <property type="entry name" value="PH_domain"/>
</dbReference>
<dbReference type="Proteomes" id="UP000594260">
    <property type="component" value="Unplaced"/>
</dbReference>
<evidence type="ECO:0000256" key="2">
    <source>
        <dbReference type="ARBA" id="ARBA00022443"/>
    </source>
</evidence>
<dbReference type="InterPro" id="IPR035899">
    <property type="entry name" value="DBL_dom_sf"/>
</dbReference>